<evidence type="ECO:0000313" key="2">
    <source>
        <dbReference type="EMBL" id="KAH0813698.1"/>
    </source>
</evidence>
<feature type="compositionally biased region" description="Basic and acidic residues" evidence="1">
    <location>
        <begin position="31"/>
        <end position="51"/>
    </location>
</feature>
<feature type="region of interest" description="Disordered" evidence="1">
    <location>
        <begin position="31"/>
        <end position="65"/>
    </location>
</feature>
<proteinExistence type="predicted"/>
<keyword evidence="3" id="KW-1185">Reference proteome</keyword>
<gene>
    <name evidence="2" type="ORF">GEV33_009093</name>
</gene>
<sequence length="202" mass="23893">MMNESEMNERETFTQWKVFGGRLPAKAHLDSDFARATVDQDRRRPTTHDWDPPTTRHPQENPPCDPLKLHSRFLCEFAKRQLQTGRSCRRVAGNSSRPCEQDTRGRRHDDSTVTDMDVYHDIGYRLPSTIPYRSQRPIRQEQDRGNTQIKMHVDQFRLEHETPEYVRLRSLPAKPIVDRPLPLLISRQKATFRQRRSKLARH</sequence>
<feature type="region of interest" description="Disordered" evidence="1">
    <location>
        <begin position="88"/>
        <end position="111"/>
    </location>
</feature>
<accession>A0A8J6LBT1</accession>
<feature type="compositionally biased region" description="Basic and acidic residues" evidence="1">
    <location>
        <begin position="99"/>
        <end position="111"/>
    </location>
</feature>
<dbReference type="AlphaFoldDB" id="A0A8J6LBT1"/>
<dbReference type="EMBL" id="JABDTM020025031">
    <property type="protein sequence ID" value="KAH0813698.1"/>
    <property type="molecule type" value="Genomic_DNA"/>
</dbReference>
<organism evidence="2 3">
    <name type="scientific">Tenebrio molitor</name>
    <name type="common">Yellow mealworm beetle</name>
    <dbReference type="NCBI Taxonomy" id="7067"/>
    <lineage>
        <taxon>Eukaryota</taxon>
        <taxon>Metazoa</taxon>
        <taxon>Ecdysozoa</taxon>
        <taxon>Arthropoda</taxon>
        <taxon>Hexapoda</taxon>
        <taxon>Insecta</taxon>
        <taxon>Pterygota</taxon>
        <taxon>Neoptera</taxon>
        <taxon>Endopterygota</taxon>
        <taxon>Coleoptera</taxon>
        <taxon>Polyphaga</taxon>
        <taxon>Cucujiformia</taxon>
        <taxon>Tenebrionidae</taxon>
        <taxon>Tenebrio</taxon>
    </lineage>
</organism>
<protein>
    <submittedName>
        <fullName evidence="2">Uncharacterized protein</fullName>
    </submittedName>
</protein>
<reference evidence="2" key="1">
    <citation type="journal article" date="2020" name="J Insects Food Feed">
        <title>The yellow mealworm (Tenebrio molitor) genome: a resource for the emerging insects as food and feed industry.</title>
        <authorList>
            <person name="Eriksson T."/>
            <person name="Andere A."/>
            <person name="Kelstrup H."/>
            <person name="Emery V."/>
            <person name="Picard C."/>
        </authorList>
    </citation>
    <scope>NUCLEOTIDE SEQUENCE</scope>
    <source>
        <strain evidence="2">Stoneville</strain>
        <tissue evidence="2">Whole head</tissue>
    </source>
</reference>
<dbReference type="Proteomes" id="UP000719412">
    <property type="component" value="Unassembled WGS sequence"/>
</dbReference>
<comment type="caution">
    <text evidence="2">The sequence shown here is derived from an EMBL/GenBank/DDBJ whole genome shotgun (WGS) entry which is preliminary data.</text>
</comment>
<evidence type="ECO:0000313" key="3">
    <source>
        <dbReference type="Proteomes" id="UP000719412"/>
    </source>
</evidence>
<evidence type="ECO:0000256" key="1">
    <source>
        <dbReference type="SAM" id="MobiDB-lite"/>
    </source>
</evidence>
<name>A0A8J6LBT1_TENMO</name>
<reference evidence="2" key="2">
    <citation type="submission" date="2021-08" db="EMBL/GenBank/DDBJ databases">
        <authorList>
            <person name="Eriksson T."/>
        </authorList>
    </citation>
    <scope>NUCLEOTIDE SEQUENCE</scope>
    <source>
        <strain evidence="2">Stoneville</strain>
        <tissue evidence="2">Whole head</tissue>
    </source>
</reference>